<proteinExistence type="predicted"/>
<evidence type="ECO:0000313" key="1">
    <source>
        <dbReference type="EMBL" id="QAS52229.1"/>
    </source>
</evidence>
<dbReference type="InterPro" id="IPR009229">
    <property type="entry name" value="AgrD"/>
</dbReference>
<dbReference type="AlphaFoldDB" id="A0A410MBV8"/>
<dbReference type="OrthoDB" id="9982880at2"/>
<name>A0A410MBV8_9BACI</name>
<sequence>MEEGNMKEKVERVMEKFIGVVTEFGVSCGEAALHRSCFAFLYEPEVPEELQDEEID</sequence>
<gene>
    <name evidence="1" type="ORF">HLI_08295</name>
</gene>
<organism evidence="1 2">
    <name type="scientific">Halobacillus litoralis</name>
    <dbReference type="NCBI Taxonomy" id="45668"/>
    <lineage>
        <taxon>Bacteria</taxon>
        <taxon>Bacillati</taxon>
        <taxon>Bacillota</taxon>
        <taxon>Bacilli</taxon>
        <taxon>Bacillales</taxon>
        <taxon>Bacillaceae</taxon>
        <taxon>Halobacillus</taxon>
    </lineage>
</organism>
<dbReference type="KEGG" id="hli:HLI_08295"/>
<evidence type="ECO:0000313" key="2">
    <source>
        <dbReference type="Proteomes" id="UP000287756"/>
    </source>
</evidence>
<dbReference type="Proteomes" id="UP000287756">
    <property type="component" value="Chromosome"/>
</dbReference>
<accession>A0A410MBV8</accession>
<dbReference type="NCBIfam" id="TIGR04223">
    <property type="entry name" value="quorum_AgrD"/>
    <property type="match status" value="1"/>
</dbReference>
<dbReference type="EMBL" id="CP026118">
    <property type="protein sequence ID" value="QAS52229.1"/>
    <property type="molecule type" value="Genomic_DNA"/>
</dbReference>
<protein>
    <recommendedName>
        <fullName evidence="3">Cyclic lactone autoinducer peptide</fullName>
    </recommendedName>
</protein>
<reference evidence="1 2" key="1">
    <citation type="submission" date="2018-01" db="EMBL/GenBank/DDBJ databases">
        <title>The whole genome sequencing and assembly of Halobacillus litoralis ERB031 strain.</title>
        <authorList>
            <person name="Lee S.-J."/>
            <person name="Park M.-K."/>
            <person name="Kim J.-Y."/>
            <person name="Lee Y.-J."/>
            <person name="Yi H."/>
            <person name="Bahn Y.-S."/>
            <person name="Kim J.F."/>
            <person name="Lee D.-W."/>
        </authorList>
    </citation>
    <scope>NUCLEOTIDE SEQUENCE [LARGE SCALE GENOMIC DNA]</scope>
    <source>
        <strain evidence="1 2">ERB 031</strain>
    </source>
</reference>
<evidence type="ECO:0008006" key="3">
    <source>
        <dbReference type="Google" id="ProtNLM"/>
    </source>
</evidence>